<accession>A0A5R9GN74</accession>
<dbReference type="Proteomes" id="UP000306585">
    <property type="component" value="Unassembled WGS sequence"/>
</dbReference>
<dbReference type="PROSITE" id="PS01131">
    <property type="entry name" value="RRNA_A_DIMETH"/>
    <property type="match status" value="1"/>
</dbReference>
<name>A0A5R9GN74_9PROT</name>
<gene>
    <name evidence="3" type="ORF">FEF65_08515</name>
</gene>
<organism evidence="3 4">
    <name type="scientific">Mariprofundus erugo</name>
    <dbReference type="NCBI Taxonomy" id="2528639"/>
    <lineage>
        <taxon>Bacteria</taxon>
        <taxon>Pseudomonadati</taxon>
        <taxon>Pseudomonadota</taxon>
        <taxon>Candidatius Mariprofundia</taxon>
        <taxon>Mariprofundales</taxon>
        <taxon>Mariprofundaceae</taxon>
        <taxon>Mariprofundus</taxon>
    </lineage>
</organism>
<dbReference type="Gene3D" id="3.40.50.150">
    <property type="entry name" value="Vaccinia Virus protein VP39"/>
    <property type="match status" value="1"/>
</dbReference>
<evidence type="ECO:0000259" key="2">
    <source>
        <dbReference type="Pfam" id="PF08241"/>
    </source>
</evidence>
<dbReference type="Pfam" id="PF08241">
    <property type="entry name" value="Methyltransf_11"/>
    <property type="match status" value="1"/>
</dbReference>
<sequence>MILTPPLITHTCPERDIYNSLLALDEKNILELGCGRAEITRAIATDGYGRRLTALEVDAIQHSRHQAIDDLPNVDFIMAGAEAIPAPDNHFDVVFMFKSLHHVPLNQMSQALLEIRRVLKPGGMAYISEPIFAGDFNDLLKLFHNEEQVRLAAFEAVRGAVDAGTLTLERQTFFNTPMQFENFADFEQKILKVTHTEHRLSDALYAQVKQKFSEHMSPDGARFTMPIRVDLLRKAP</sequence>
<proteinExistence type="predicted"/>
<keyword evidence="1" id="KW-0949">S-adenosyl-L-methionine</keyword>
<evidence type="ECO:0000256" key="1">
    <source>
        <dbReference type="ARBA" id="ARBA00022691"/>
    </source>
</evidence>
<comment type="caution">
    <text evidence="3">The sequence shown here is derived from an EMBL/GenBank/DDBJ whole genome shotgun (WGS) entry which is preliminary data.</text>
</comment>
<evidence type="ECO:0000313" key="4">
    <source>
        <dbReference type="Proteomes" id="UP000306585"/>
    </source>
</evidence>
<keyword evidence="4" id="KW-1185">Reference proteome</keyword>
<feature type="domain" description="Methyltransferase type 11" evidence="2">
    <location>
        <begin position="30"/>
        <end position="127"/>
    </location>
</feature>
<keyword evidence="3" id="KW-0489">Methyltransferase</keyword>
<dbReference type="PANTHER" id="PTHR43861">
    <property type="entry name" value="TRANS-ACONITATE 2-METHYLTRANSFERASE-RELATED"/>
    <property type="match status" value="1"/>
</dbReference>
<reference evidence="3 4" key="1">
    <citation type="journal article" date="2019" name="Appl. Environ. Microbiol.">
        <title>Environmental Evidence and Genomic Insight of Iron-oxidizing Bacteria Preference Towards More Corrosion Resistant Stainless Steel at Higher Salinities.</title>
        <authorList>
            <person name="Garrison C.E."/>
            <person name="Price K.A."/>
            <person name="Field E.K."/>
        </authorList>
    </citation>
    <scope>NUCLEOTIDE SEQUENCE [LARGE SCALE GENOMIC DNA]</scope>
    <source>
        <strain evidence="3 4">P3</strain>
    </source>
</reference>
<protein>
    <submittedName>
        <fullName evidence="3">Class I SAM-dependent methyltransferase</fullName>
    </submittedName>
</protein>
<evidence type="ECO:0000313" key="3">
    <source>
        <dbReference type="EMBL" id="TLS67078.1"/>
    </source>
</evidence>
<dbReference type="GO" id="GO:0000179">
    <property type="term" value="F:rRNA (adenine-N6,N6-)-dimethyltransferase activity"/>
    <property type="evidence" value="ECO:0007669"/>
    <property type="project" value="InterPro"/>
</dbReference>
<dbReference type="InterPro" id="IPR029063">
    <property type="entry name" value="SAM-dependent_MTases_sf"/>
</dbReference>
<keyword evidence="3" id="KW-0808">Transferase</keyword>
<dbReference type="InterPro" id="IPR020596">
    <property type="entry name" value="rRNA_Ade_Mease_Trfase_CS"/>
</dbReference>
<dbReference type="AlphaFoldDB" id="A0A5R9GN74"/>
<dbReference type="InterPro" id="IPR013216">
    <property type="entry name" value="Methyltransf_11"/>
</dbReference>
<dbReference type="CDD" id="cd02440">
    <property type="entry name" value="AdoMet_MTases"/>
    <property type="match status" value="1"/>
</dbReference>
<dbReference type="SUPFAM" id="SSF53335">
    <property type="entry name" value="S-adenosyl-L-methionine-dependent methyltransferases"/>
    <property type="match status" value="1"/>
</dbReference>
<dbReference type="EMBL" id="VBRY01000007">
    <property type="protein sequence ID" value="TLS67078.1"/>
    <property type="molecule type" value="Genomic_DNA"/>
</dbReference>